<feature type="transmembrane region" description="Helical" evidence="9">
    <location>
        <begin position="155"/>
        <end position="182"/>
    </location>
</feature>
<dbReference type="RefSeq" id="WP_202056850.1">
    <property type="nucleotide sequence ID" value="NZ_JAEQMY010000006.1"/>
</dbReference>
<dbReference type="Proteomes" id="UP000605848">
    <property type="component" value="Unassembled WGS sequence"/>
</dbReference>
<evidence type="ECO:0000256" key="4">
    <source>
        <dbReference type="ARBA" id="ARBA00022692"/>
    </source>
</evidence>
<organism evidence="12 13">
    <name type="scientific">Microvirga aerilata</name>
    <dbReference type="NCBI Taxonomy" id="670292"/>
    <lineage>
        <taxon>Bacteria</taxon>
        <taxon>Pseudomonadati</taxon>
        <taxon>Pseudomonadota</taxon>
        <taxon>Alphaproteobacteria</taxon>
        <taxon>Hyphomicrobiales</taxon>
        <taxon>Methylobacteriaceae</taxon>
        <taxon>Microvirga</taxon>
    </lineage>
</organism>
<keyword evidence="6 12" id="KW-0067">ATP-binding</keyword>
<evidence type="ECO:0000259" key="11">
    <source>
        <dbReference type="PROSITE" id="PS50929"/>
    </source>
</evidence>
<dbReference type="FunFam" id="3.40.50.300:FF:000287">
    <property type="entry name" value="Multidrug ABC transporter ATP-binding protein"/>
    <property type="match status" value="1"/>
</dbReference>
<dbReference type="SMART" id="SM00382">
    <property type="entry name" value="AAA"/>
    <property type="match status" value="1"/>
</dbReference>
<dbReference type="InterPro" id="IPR003593">
    <property type="entry name" value="AAA+_ATPase"/>
</dbReference>
<dbReference type="GO" id="GO:0015421">
    <property type="term" value="F:ABC-type oligopeptide transporter activity"/>
    <property type="evidence" value="ECO:0007669"/>
    <property type="project" value="TreeGrafter"/>
</dbReference>
<sequence>MARKSLIRGDTLPLIRRLWRDWMRPHAKTLALVLVFVFLVAGATGLYPVLIKAAFDAFDAKDVSAIMLAPLFVIAVTSVKGFSLLALTVLTNRVVTRIEADMQTALYGHMIEADLAQIGRESPAALTQRFTTDFSFIREALTRLSTVFLREVSTVIALIAAMLWIDPVLTLVAGIAAPFFAYPIEKIGRKLRRVAASTQEQTGQMASLITESLAGTRIAKTYGLEGYLKAKAAKTFDDVRGLKMKAANARGRLDPLLETGGGLAVAAVLVLIGQRILSGDSTVGDFTGFVSALVMAAQPIRALGNLNAIVQEAAAALQRTFAMMDDAPAIQDKPEARPLALAGGEIRFSNLSFSYTGEAAALRGVDLTAEAGQTTALVGRSGSGKSTLLSLVPRLYDVTDGGILIDGQDIRDVTLKSLRGAIAVVSQDVVLFDDTIRANIAFGQAGASDEEIVEAAKAAAAHDFILKQPEGYDTVVGPGGGRLSGGERQRISLARAFLKNAPILLLDEATSALDSESERLVQDAIRKLMRGRTTLVIAHRLSTVRNAEKIVVMENGGIVETGSHEALIARAGAYARLHRLQLSDDGEAHLAVSS</sequence>
<evidence type="ECO:0000256" key="1">
    <source>
        <dbReference type="ARBA" id="ARBA00004651"/>
    </source>
</evidence>
<proteinExistence type="inferred from homology"/>
<comment type="similarity">
    <text evidence="2">Belongs to the ABC transporter superfamily.</text>
</comment>
<keyword evidence="8 9" id="KW-0472">Membrane</keyword>
<dbReference type="PANTHER" id="PTHR43394:SF1">
    <property type="entry name" value="ATP-BINDING CASSETTE SUB-FAMILY B MEMBER 10, MITOCHONDRIAL"/>
    <property type="match status" value="1"/>
</dbReference>
<evidence type="ECO:0000259" key="10">
    <source>
        <dbReference type="PROSITE" id="PS50893"/>
    </source>
</evidence>
<dbReference type="InterPro" id="IPR036640">
    <property type="entry name" value="ABC1_TM_sf"/>
</dbReference>
<dbReference type="Pfam" id="PF00005">
    <property type="entry name" value="ABC_tran"/>
    <property type="match status" value="1"/>
</dbReference>
<dbReference type="AlphaFoldDB" id="A0A936Z692"/>
<dbReference type="SUPFAM" id="SSF90123">
    <property type="entry name" value="ABC transporter transmembrane region"/>
    <property type="match status" value="1"/>
</dbReference>
<evidence type="ECO:0000256" key="5">
    <source>
        <dbReference type="ARBA" id="ARBA00022741"/>
    </source>
</evidence>
<keyword evidence="7 9" id="KW-1133">Transmembrane helix</keyword>
<evidence type="ECO:0000313" key="13">
    <source>
        <dbReference type="Proteomes" id="UP000605848"/>
    </source>
</evidence>
<feature type="domain" description="ABC transmembrane type-1" evidence="11">
    <location>
        <begin position="31"/>
        <end position="312"/>
    </location>
</feature>
<keyword evidence="4 9" id="KW-0812">Transmembrane</keyword>
<dbReference type="InterPro" id="IPR027417">
    <property type="entry name" value="P-loop_NTPase"/>
</dbReference>
<feature type="transmembrane region" description="Helical" evidence="9">
    <location>
        <begin position="30"/>
        <end position="51"/>
    </location>
</feature>
<name>A0A936Z692_9HYPH</name>
<feature type="transmembrane region" description="Helical" evidence="9">
    <location>
        <begin position="63"/>
        <end position="90"/>
    </location>
</feature>
<evidence type="ECO:0000256" key="9">
    <source>
        <dbReference type="SAM" id="Phobius"/>
    </source>
</evidence>
<dbReference type="SUPFAM" id="SSF52540">
    <property type="entry name" value="P-loop containing nucleoside triphosphate hydrolases"/>
    <property type="match status" value="1"/>
</dbReference>
<comment type="caution">
    <text evidence="12">The sequence shown here is derived from an EMBL/GenBank/DDBJ whole genome shotgun (WGS) entry which is preliminary data.</text>
</comment>
<dbReference type="PANTHER" id="PTHR43394">
    <property type="entry name" value="ATP-DEPENDENT PERMEASE MDL1, MITOCHONDRIAL"/>
    <property type="match status" value="1"/>
</dbReference>
<dbReference type="InterPro" id="IPR011527">
    <property type="entry name" value="ABC1_TM_dom"/>
</dbReference>
<reference evidence="12" key="1">
    <citation type="submission" date="2021-01" db="EMBL/GenBank/DDBJ databases">
        <title>Microvirga sp.</title>
        <authorList>
            <person name="Kim M.K."/>
        </authorList>
    </citation>
    <scope>NUCLEOTIDE SEQUENCE</scope>
    <source>
        <strain evidence="12">5420S-16</strain>
    </source>
</reference>
<dbReference type="CDD" id="cd18552">
    <property type="entry name" value="ABC_6TM_MsbA_like"/>
    <property type="match status" value="1"/>
</dbReference>
<gene>
    <name evidence="12" type="ORF">JKG68_05735</name>
</gene>
<dbReference type="GO" id="GO:0005886">
    <property type="term" value="C:plasma membrane"/>
    <property type="evidence" value="ECO:0007669"/>
    <property type="project" value="UniProtKB-SubCell"/>
</dbReference>
<evidence type="ECO:0000256" key="3">
    <source>
        <dbReference type="ARBA" id="ARBA00022448"/>
    </source>
</evidence>
<dbReference type="InterPro" id="IPR003439">
    <property type="entry name" value="ABC_transporter-like_ATP-bd"/>
</dbReference>
<feature type="domain" description="ABC transporter" evidence="10">
    <location>
        <begin position="346"/>
        <end position="580"/>
    </location>
</feature>
<dbReference type="Gene3D" id="1.20.1560.10">
    <property type="entry name" value="ABC transporter type 1, transmembrane domain"/>
    <property type="match status" value="1"/>
</dbReference>
<dbReference type="PROSITE" id="PS50893">
    <property type="entry name" value="ABC_TRANSPORTER_2"/>
    <property type="match status" value="1"/>
</dbReference>
<dbReference type="GO" id="GO:0005524">
    <property type="term" value="F:ATP binding"/>
    <property type="evidence" value="ECO:0007669"/>
    <property type="project" value="UniProtKB-KW"/>
</dbReference>
<dbReference type="Gene3D" id="3.40.50.300">
    <property type="entry name" value="P-loop containing nucleotide triphosphate hydrolases"/>
    <property type="match status" value="1"/>
</dbReference>
<keyword evidence="3" id="KW-0813">Transport</keyword>
<dbReference type="GO" id="GO:0016887">
    <property type="term" value="F:ATP hydrolysis activity"/>
    <property type="evidence" value="ECO:0007669"/>
    <property type="project" value="InterPro"/>
</dbReference>
<dbReference type="Pfam" id="PF00664">
    <property type="entry name" value="ABC_membrane"/>
    <property type="match status" value="1"/>
</dbReference>
<keyword evidence="13" id="KW-1185">Reference proteome</keyword>
<keyword evidence="5" id="KW-0547">Nucleotide-binding</keyword>
<dbReference type="InterPro" id="IPR017871">
    <property type="entry name" value="ABC_transporter-like_CS"/>
</dbReference>
<evidence type="ECO:0000313" key="12">
    <source>
        <dbReference type="EMBL" id="MBL0403461.1"/>
    </source>
</evidence>
<comment type="subcellular location">
    <subcellularLocation>
        <location evidence="1">Cell membrane</location>
        <topology evidence="1">Multi-pass membrane protein</topology>
    </subcellularLocation>
</comment>
<dbReference type="PROSITE" id="PS50929">
    <property type="entry name" value="ABC_TM1F"/>
    <property type="match status" value="1"/>
</dbReference>
<dbReference type="PROSITE" id="PS00211">
    <property type="entry name" value="ABC_TRANSPORTER_1"/>
    <property type="match status" value="1"/>
</dbReference>
<dbReference type="EMBL" id="JAEQMY010000006">
    <property type="protein sequence ID" value="MBL0403461.1"/>
    <property type="molecule type" value="Genomic_DNA"/>
</dbReference>
<evidence type="ECO:0000256" key="6">
    <source>
        <dbReference type="ARBA" id="ARBA00022840"/>
    </source>
</evidence>
<accession>A0A936Z692</accession>
<dbReference type="InterPro" id="IPR039421">
    <property type="entry name" value="Type_1_exporter"/>
</dbReference>
<evidence type="ECO:0000256" key="2">
    <source>
        <dbReference type="ARBA" id="ARBA00005417"/>
    </source>
</evidence>
<evidence type="ECO:0000256" key="7">
    <source>
        <dbReference type="ARBA" id="ARBA00022989"/>
    </source>
</evidence>
<protein>
    <submittedName>
        <fullName evidence="12">ABC transporter ATP-binding protein</fullName>
    </submittedName>
</protein>
<evidence type="ECO:0000256" key="8">
    <source>
        <dbReference type="ARBA" id="ARBA00023136"/>
    </source>
</evidence>